<dbReference type="EMBL" id="CP118605">
    <property type="protein sequence ID" value="WGL18190.1"/>
    <property type="molecule type" value="Genomic_DNA"/>
</dbReference>
<reference evidence="12 13" key="1">
    <citation type="submission" date="2023-02" db="EMBL/GenBank/DDBJ databases">
        <title>Description and genomic characterization of Microbulbifer bruguierae sp. nov., isolated from the sediment of mangrove plant Bruguiera sexangula.</title>
        <authorList>
            <person name="Long M."/>
        </authorList>
    </citation>
    <scope>NUCLEOTIDE SEQUENCE [LARGE SCALE GENOMIC DNA]</scope>
    <source>
        <strain evidence="12 13">H12</strain>
    </source>
</reference>
<dbReference type="Gene3D" id="3.55.40.10">
    <property type="entry name" value="minor pseudopilin epsh domain"/>
    <property type="match status" value="1"/>
</dbReference>
<evidence type="ECO:0000256" key="7">
    <source>
        <dbReference type="ARBA" id="ARBA00022989"/>
    </source>
</evidence>
<gene>
    <name evidence="12" type="ORF">PVT68_07815</name>
</gene>
<evidence type="ECO:0000313" key="13">
    <source>
        <dbReference type="Proteomes" id="UP001236500"/>
    </source>
</evidence>
<comment type="subcellular location">
    <subcellularLocation>
        <location evidence="1">Cell inner membrane</location>
        <topology evidence="1">Single-pass membrane protein</topology>
    </subcellularLocation>
</comment>
<evidence type="ECO:0000256" key="6">
    <source>
        <dbReference type="ARBA" id="ARBA00022692"/>
    </source>
</evidence>
<keyword evidence="13" id="KW-1185">Reference proteome</keyword>
<keyword evidence="7" id="KW-1133">Transmembrane helix</keyword>
<organism evidence="12 13">
    <name type="scientific">Microbulbifer bruguierae</name>
    <dbReference type="NCBI Taxonomy" id="3029061"/>
    <lineage>
        <taxon>Bacteria</taxon>
        <taxon>Pseudomonadati</taxon>
        <taxon>Pseudomonadota</taxon>
        <taxon>Gammaproteobacteria</taxon>
        <taxon>Cellvibrionales</taxon>
        <taxon>Microbulbiferaceae</taxon>
        <taxon>Microbulbifer</taxon>
    </lineage>
</organism>
<dbReference type="NCBIfam" id="TIGR02532">
    <property type="entry name" value="IV_pilin_GFxxxE"/>
    <property type="match status" value="1"/>
</dbReference>
<dbReference type="InterPro" id="IPR012902">
    <property type="entry name" value="N_methyl_site"/>
</dbReference>
<evidence type="ECO:0000256" key="9">
    <source>
        <dbReference type="ARBA" id="ARBA00025772"/>
    </source>
</evidence>
<dbReference type="Proteomes" id="UP001236500">
    <property type="component" value="Chromosome"/>
</dbReference>
<dbReference type="Pfam" id="PF07963">
    <property type="entry name" value="N_methyl"/>
    <property type="match status" value="1"/>
</dbReference>
<dbReference type="PROSITE" id="PS00409">
    <property type="entry name" value="PROKAR_NTER_METHYL"/>
    <property type="match status" value="1"/>
</dbReference>
<keyword evidence="4" id="KW-0488">Methylation</keyword>
<evidence type="ECO:0000256" key="8">
    <source>
        <dbReference type="ARBA" id="ARBA00023136"/>
    </source>
</evidence>
<feature type="domain" description="General secretion pathway GspH" evidence="11">
    <location>
        <begin position="45"/>
        <end position="167"/>
    </location>
</feature>
<accession>A0ABY8NHL6</accession>
<evidence type="ECO:0000256" key="3">
    <source>
        <dbReference type="ARBA" id="ARBA00022475"/>
    </source>
</evidence>
<sequence>MGFRQQGLTLLELMVTLAVLAVVAAIAIPNFTTLVNNNRSIALGEDLAGALHYARSEAVKRSASVTLCASASGTACDGDWTDNWIAIVDTAASDSSAIPVVGEVLRQWQIAGNSAVISAKQDTSDVDFVRFTGKGLLGGSGSGSIVINSSISGCAANSGRRLTIGVAGVVSVARSSNGCS</sequence>
<evidence type="ECO:0000256" key="4">
    <source>
        <dbReference type="ARBA" id="ARBA00022481"/>
    </source>
</evidence>
<evidence type="ECO:0000256" key="2">
    <source>
        <dbReference type="ARBA" id="ARBA00021549"/>
    </source>
</evidence>
<keyword evidence="6" id="KW-0812">Transmembrane</keyword>
<comment type="similarity">
    <text evidence="9">Belongs to the GSP H family.</text>
</comment>
<dbReference type="RefSeq" id="WP_280322165.1">
    <property type="nucleotide sequence ID" value="NZ_CP118605.1"/>
</dbReference>
<protein>
    <recommendedName>
        <fullName evidence="2">Type II secretion system protein H</fullName>
    </recommendedName>
    <alternativeName>
        <fullName evidence="10">General secretion pathway protein H</fullName>
    </alternativeName>
</protein>
<evidence type="ECO:0000256" key="5">
    <source>
        <dbReference type="ARBA" id="ARBA00022519"/>
    </source>
</evidence>
<name>A0ABY8NHL6_9GAMM</name>
<dbReference type="Pfam" id="PF12019">
    <property type="entry name" value="GspH"/>
    <property type="match status" value="1"/>
</dbReference>
<evidence type="ECO:0000256" key="1">
    <source>
        <dbReference type="ARBA" id="ARBA00004377"/>
    </source>
</evidence>
<evidence type="ECO:0000259" key="11">
    <source>
        <dbReference type="Pfam" id="PF12019"/>
    </source>
</evidence>
<evidence type="ECO:0000313" key="12">
    <source>
        <dbReference type="EMBL" id="WGL18190.1"/>
    </source>
</evidence>
<dbReference type="InterPro" id="IPR022346">
    <property type="entry name" value="T2SS_GspH"/>
</dbReference>
<evidence type="ECO:0000256" key="10">
    <source>
        <dbReference type="ARBA" id="ARBA00030775"/>
    </source>
</evidence>
<dbReference type="SUPFAM" id="SSF54523">
    <property type="entry name" value="Pili subunits"/>
    <property type="match status" value="1"/>
</dbReference>
<keyword evidence="3" id="KW-1003">Cell membrane</keyword>
<keyword evidence="5" id="KW-0997">Cell inner membrane</keyword>
<proteinExistence type="inferred from homology"/>
<dbReference type="InterPro" id="IPR045584">
    <property type="entry name" value="Pilin-like"/>
</dbReference>
<keyword evidence="8" id="KW-0472">Membrane</keyword>